<name>A0A8D2Q578_VARKO</name>
<dbReference type="InterPro" id="IPR050916">
    <property type="entry name" value="SCAN-C2H2_zinc_finger"/>
</dbReference>
<keyword evidence="1" id="KW-0539">Nucleus</keyword>
<dbReference type="CDD" id="cd07936">
    <property type="entry name" value="SCAN"/>
    <property type="match status" value="1"/>
</dbReference>
<dbReference type="PROSITE" id="PS50804">
    <property type="entry name" value="SCAN_BOX"/>
    <property type="match status" value="1"/>
</dbReference>
<keyword evidence="4" id="KW-1185">Reference proteome</keyword>
<dbReference type="PANTHER" id="PTHR45935:SF15">
    <property type="entry name" value="SCAN BOX DOMAIN-CONTAINING PROTEIN"/>
    <property type="match status" value="1"/>
</dbReference>
<dbReference type="SMART" id="SM00431">
    <property type="entry name" value="SCAN"/>
    <property type="match status" value="1"/>
</dbReference>
<dbReference type="InterPro" id="IPR038269">
    <property type="entry name" value="SCAN_sf"/>
</dbReference>
<dbReference type="PANTHER" id="PTHR45935">
    <property type="entry name" value="PROTEIN ZBED8-RELATED"/>
    <property type="match status" value="1"/>
</dbReference>
<evidence type="ECO:0000259" key="2">
    <source>
        <dbReference type="PROSITE" id="PS50804"/>
    </source>
</evidence>
<dbReference type="InterPro" id="IPR003309">
    <property type="entry name" value="SCAN_dom"/>
</dbReference>
<evidence type="ECO:0000313" key="4">
    <source>
        <dbReference type="Proteomes" id="UP000694545"/>
    </source>
</evidence>
<accession>A0A8D2Q578</accession>
<dbReference type="FunFam" id="1.10.4020.10:FF:000001">
    <property type="entry name" value="zinc finger protein 263 isoform X1"/>
    <property type="match status" value="1"/>
</dbReference>
<organism evidence="3 4">
    <name type="scientific">Varanus komodoensis</name>
    <name type="common">Komodo dragon</name>
    <dbReference type="NCBI Taxonomy" id="61221"/>
    <lineage>
        <taxon>Eukaryota</taxon>
        <taxon>Metazoa</taxon>
        <taxon>Chordata</taxon>
        <taxon>Craniata</taxon>
        <taxon>Vertebrata</taxon>
        <taxon>Euteleostomi</taxon>
        <taxon>Lepidosauria</taxon>
        <taxon>Squamata</taxon>
        <taxon>Bifurcata</taxon>
        <taxon>Unidentata</taxon>
        <taxon>Episquamata</taxon>
        <taxon>Toxicofera</taxon>
        <taxon>Anguimorpha</taxon>
        <taxon>Paleoanguimorpha</taxon>
        <taxon>Varanoidea</taxon>
        <taxon>Varanidae</taxon>
        <taxon>Varanus</taxon>
    </lineage>
</organism>
<reference evidence="3" key="2">
    <citation type="submission" date="2025-09" db="UniProtKB">
        <authorList>
            <consortium name="Ensembl"/>
        </authorList>
    </citation>
    <scope>IDENTIFICATION</scope>
</reference>
<dbReference type="OMA" id="XILELLI"/>
<evidence type="ECO:0000313" key="3">
    <source>
        <dbReference type="Ensembl" id="ENSVKKP00000019719.1"/>
    </source>
</evidence>
<dbReference type="AlphaFoldDB" id="A0A8D2Q578"/>
<proteinExistence type="predicted"/>
<feature type="domain" description="SCAN box" evidence="2">
    <location>
        <begin position="154"/>
        <end position="232"/>
    </location>
</feature>
<sequence>MEERGPAGCVQGERSQGVRKGPHLLQAVIIGEDAQRIPVVQIKQEPEEGELQQWEVQWQEFLKTVEAPQSGWVIPQLPEEPAPWDDTKAFLASFEQVAEACRWPKEEWVARLLPALSGEARQAFRSLEAQDREDYGKVKAAILRGDALSREKNRQHFRCFCYQEAEGPRGAYSQLQELCHRWLKPEQQSKEQILELLILEQFLAILPPETQSWVRERGPETCSQAVALAEDFLLRLQEAEEQEKQVRQLIVMLANGSVALALWGARYCVFFCLLKSFSLPSLCHWP</sequence>
<dbReference type="Gene3D" id="1.10.4020.10">
    <property type="entry name" value="DNA breaking-rejoining enzymes"/>
    <property type="match status" value="1"/>
</dbReference>
<dbReference type="Pfam" id="PF02023">
    <property type="entry name" value="SCAN"/>
    <property type="match status" value="1"/>
</dbReference>
<dbReference type="Proteomes" id="UP000694545">
    <property type="component" value="Unplaced"/>
</dbReference>
<evidence type="ECO:0000256" key="1">
    <source>
        <dbReference type="ARBA" id="ARBA00023242"/>
    </source>
</evidence>
<dbReference type="SUPFAM" id="SSF47353">
    <property type="entry name" value="Retrovirus capsid dimerization domain-like"/>
    <property type="match status" value="1"/>
</dbReference>
<reference evidence="3" key="1">
    <citation type="submission" date="2025-08" db="UniProtKB">
        <authorList>
            <consortium name="Ensembl"/>
        </authorList>
    </citation>
    <scope>IDENTIFICATION</scope>
</reference>
<protein>
    <recommendedName>
        <fullName evidence="2">SCAN box domain-containing protein</fullName>
    </recommendedName>
</protein>
<dbReference type="Ensembl" id="ENSVKKT00000020204.1">
    <property type="protein sequence ID" value="ENSVKKP00000019719.1"/>
    <property type="gene ID" value="ENSVKKG00000013354.1"/>
</dbReference>